<evidence type="ECO:0000313" key="5">
    <source>
        <dbReference type="RefSeq" id="XP_022748012.1"/>
    </source>
</evidence>
<dbReference type="InterPro" id="IPR002110">
    <property type="entry name" value="Ankyrin_rpt"/>
</dbReference>
<accession>A0A6P5Z634</accession>
<evidence type="ECO:0000256" key="2">
    <source>
        <dbReference type="SAM" id="MobiDB-lite"/>
    </source>
</evidence>
<dbReference type="Pfam" id="PF13962">
    <property type="entry name" value="PGG"/>
    <property type="match status" value="1"/>
</dbReference>
<gene>
    <name evidence="5" type="primary">LOC111297623</name>
</gene>
<feature type="region of interest" description="Disordered" evidence="2">
    <location>
        <begin position="1"/>
        <end position="21"/>
    </location>
</feature>
<feature type="domain" description="PGG" evidence="3">
    <location>
        <begin position="309"/>
        <end position="350"/>
    </location>
</feature>
<dbReference type="OrthoDB" id="674805at2759"/>
<dbReference type="PANTHER" id="PTHR24128:SF46">
    <property type="entry name" value="ALPHA-LATROTOXIN-LHE1A-LIKE ISOFORM X1"/>
    <property type="match status" value="1"/>
</dbReference>
<dbReference type="PROSITE" id="PS50088">
    <property type="entry name" value="ANK_REPEAT"/>
    <property type="match status" value="2"/>
</dbReference>
<evidence type="ECO:0000256" key="1">
    <source>
        <dbReference type="PROSITE-ProRule" id="PRU00023"/>
    </source>
</evidence>
<keyword evidence="4" id="KW-1185">Reference proteome</keyword>
<dbReference type="Gene3D" id="1.25.40.20">
    <property type="entry name" value="Ankyrin repeat-containing domain"/>
    <property type="match status" value="1"/>
</dbReference>
<dbReference type="Pfam" id="PF13857">
    <property type="entry name" value="Ank_5"/>
    <property type="match status" value="1"/>
</dbReference>
<dbReference type="Pfam" id="PF12796">
    <property type="entry name" value="Ank_2"/>
    <property type="match status" value="1"/>
</dbReference>
<evidence type="ECO:0000259" key="3">
    <source>
        <dbReference type="Pfam" id="PF13962"/>
    </source>
</evidence>
<dbReference type="PROSITE" id="PS50297">
    <property type="entry name" value="ANK_REP_REGION"/>
    <property type="match status" value="2"/>
</dbReference>
<dbReference type="RefSeq" id="XP_022748012.1">
    <property type="nucleotide sequence ID" value="XM_022892277.1"/>
</dbReference>
<dbReference type="SMART" id="SM00248">
    <property type="entry name" value="ANK"/>
    <property type="match status" value="5"/>
</dbReference>
<keyword evidence="1" id="KW-0040">ANK repeat</keyword>
<evidence type="ECO:0000313" key="4">
    <source>
        <dbReference type="Proteomes" id="UP000515121"/>
    </source>
</evidence>
<proteinExistence type="predicted"/>
<feature type="repeat" description="ANK" evidence="1">
    <location>
        <begin position="207"/>
        <end position="240"/>
    </location>
</feature>
<protein>
    <submittedName>
        <fullName evidence="5">Ankyrin repeat-containing protein BDA1-like</fullName>
    </submittedName>
</protein>
<dbReference type="PANTHER" id="PTHR24128">
    <property type="entry name" value="HOMEOBOX PROTEIN WARIAI"/>
    <property type="match status" value="1"/>
</dbReference>
<dbReference type="Proteomes" id="UP000515121">
    <property type="component" value="Unplaced"/>
</dbReference>
<dbReference type="InterPro" id="IPR036770">
    <property type="entry name" value="Ankyrin_rpt-contain_sf"/>
</dbReference>
<reference evidence="5" key="1">
    <citation type="submission" date="2025-08" db="UniProtKB">
        <authorList>
            <consortium name="RefSeq"/>
        </authorList>
    </citation>
    <scope>IDENTIFICATION</scope>
    <source>
        <tissue evidence="5">Fruit stalk</tissue>
    </source>
</reference>
<dbReference type="InterPro" id="IPR026961">
    <property type="entry name" value="PGG_dom"/>
</dbReference>
<dbReference type="SUPFAM" id="SSF48403">
    <property type="entry name" value="Ankyrin repeat"/>
    <property type="match status" value="1"/>
</dbReference>
<organism evidence="4 5">
    <name type="scientific">Durio zibethinus</name>
    <name type="common">Durian</name>
    <dbReference type="NCBI Taxonomy" id="66656"/>
    <lineage>
        <taxon>Eukaryota</taxon>
        <taxon>Viridiplantae</taxon>
        <taxon>Streptophyta</taxon>
        <taxon>Embryophyta</taxon>
        <taxon>Tracheophyta</taxon>
        <taxon>Spermatophyta</taxon>
        <taxon>Magnoliopsida</taxon>
        <taxon>eudicotyledons</taxon>
        <taxon>Gunneridae</taxon>
        <taxon>Pentapetalae</taxon>
        <taxon>rosids</taxon>
        <taxon>malvids</taxon>
        <taxon>Malvales</taxon>
        <taxon>Malvaceae</taxon>
        <taxon>Helicteroideae</taxon>
        <taxon>Durio</taxon>
    </lineage>
</organism>
<dbReference type="GeneID" id="111297623"/>
<sequence>MHVQGQTFCFQGPEMEEKEPNGIRRLEAGETGSIESLYEIIHQDAFILERIDQVPFIDTPLHKAASAGHIAFAIEMMTLKPSFFRKLNPDGLSPMHLALRNDRFQWVLMLSKIDKSLLRVKAREGMTPFHYVVEKGNLNLIKQFLEISPECTIDLTVKGETALHIALKEDRVEALVYIVHWLHRRCFQYVENAEYWPRKVLNWGDLEGNTVLHVAAKRNESQVVKRLLLTNQIDKEARNSEGLTALDIIERERHRNLVNNDEIRLMLCRSVQNLKFSGFGQPKAFFAKIINNFFHIEVALCRASLNMRNETRSAFLVVAGLILAATYNASLNPPGGLWTSADRSASMNISSNHTLNGTSSSPQHMPGTSITGEAQFFLFWTLLRHFHGNHPSNPSLEFS</sequence>
<feature type="repeat" description="ANK" evidence="1">
    <location>
        <begin position="124"/>
        <end position="146"/>
    </location>
</feature>
<dbReference type="AlphaFoldDB" id="A0A6P5Z634"/>
<dbReference type="KEGG" id="dzi:111297623"/>
<name>A0A6P5Z634_DURZI</name>